<dbReference type="PANTHER" id="PTHR12400">
    <property type="entry name" value="INOSITOL POLYPHOSPHATE KINASE"/>
    <property type="match status" value="1"/>
</dbReference>
<dbReference type="PANTHER" id="PTHR12400:SF21">
    <property type="entry name" value="KINASE"/>
    <property type="match status" value="1"/>
</dbReference>
<organism evidence="5 6">
    <name type="scientific">Rhizopus oryzae</name>
    <name type="common">Mucormycosis agent</name>
    <name type="synonym">Rhizopus arrhizus var. delemar</name>
    <dbReference type="NCBI Taxonomy" id="64495"/>
    <lineage>
        <taxon>Eukaryota</taxon>
        <taxon>Fungi</taxon>
        <taxon>Fungi incertae sedis</taxon>
        <taxon>Mucoromycota</taxon>
        <taxon>Mucoromycotina</taxon>
        <taxon>Mucoromycetes</taxon>
        <taxon>Mucorales</taxon>
        <taxon>Mucorineae</taxon>
        <taxon>Rhizopodaceae</taxon>
        <taxon>Rhizopus</taxon>
    </lineage>
</organism>
<dbReference type="AlphaFoldDB" id="A0A9P7BX36"/>
<dbReference type="GO" id="GO:0000824">
    <property type="term" value="F:inositol-1,4,5,6-tetrakisphosphate 3-kinase activity"/>
    <property type="evidence" value="ECO:0007669"/>
    <property type="project" value="TreeGrafter"/>
</dbReference>
<gene>
    <name evidence="5" type="ORF">G6F64_001619</name>
</gene>
<dbReference type="InterPro" id="IPR005522">
    <property type="entry name" value="IPK"/>
</dbReference>
<reference evidence="5" key="1">
    <citation type="journal article" date="2020" name="Microb. Genom.">
        <title>Genetic diversity of clinical and environmental Mucorales isolates obtained from an investigation of mucormycosis cases among solid organ transplant recipients.</title>
        <authorList>
            <person name="Nguyen M.H."/>
            <person name="Kaul D."/>
            <person name="Muto C."/>
            <person name="Cheng S.J."/>
            <person name="Richter R.A."/>
            <person name="Bruno V.M."/>
            <person name="Liu G."/>
            <person name="Beyhan S."/>
            <person name="Sundermann A.J."/>
            <person name="Mounaud S."/>
            <person name="Pasculle A.W."/>
            <person name="Nierman W.C."/>
            <person name="Driscoll E."/>
            <person name="Cumbie R."/>
            <person name="Clancy C.J."/>
            <person name="Dupont C.L."/>
        </authorList>
    </citation>
    <scope>NUCLEOTIDE SEQUENCE</scope>
    <source>
        <strain evidence="5">GL11</strain>
    </source>
</reference>
<keyword evidence="6" id="KW-1185">Reference proteome</keyword>
<evidence type="ECO:0000256" key="1">
    <source>
        <dbReference type="ARBA" id="ARBA00007374"/>
    </source>
</evidence>
<evidence type="ECO:0000313" key="6">
    <source>
        <dbReference type="Proteomes" id="UP000716291"/>
    </source>
</evidence>
<dbReference type="InterPro" id="IPR038286">
    <property type="entry name" value="IPK_sf"/>
</dbReference>
<comment type="caution">
    <text evidence="5">The sequence shown here is derived from an EMBL/GenBank/DDBJ whole genome shotgun (WGS) entry which is preliminary data.</text>
</comment>
<dbReference type="GO" id="GO:0046854">
    <property type="term" value="P:phosphatidylinositol phosphate biosynthetic process"/>
    <property type="evidence" value="ECO:0007669"/>
    <property type="project" value="TreeGrafter"/>
</dbReference>
<sequence>MKTKYDEANEEDEQNTFDPTQITSSLPLLPFRHQVGGHARFFRFSKRTICKEVTDRERSFYEQIHHELLPFTSHYMGVLNVTCRDMPEVLFENNPHLLLDWKQAHGFKKRVLSEVFSAQAIQERLVQAEDWRRKFSQSMPNLVLDPILPSISSTLSLPQLVKEDQDKGLRRDHSWPSLTSVENKYILIEDLTDGIQYPCILDLKMGTRQYGVYATFEKMMSQTLKCETSTSKKLGVRVCGMQVYQLDVNEFIHQDKYHGRALTPLQFRDTLQAYLDNGSGCRIERIPNITRKLRKLAKIIKTMYNYRFYASSLLMIYDALGTKVDVKIIDFAHCVTSVENEKEFSYPPINKGGPDLGYLLGLKTLVLVFEWIYKTQGGSPLDLVKDDVFNDIFEPTHENLLTTLLQCT</sequence>
<evidence type="ECO:0000313" key="5">
    <source>
        <dbReference type="EMBL" id="KAG1314249.1"/>
    </source>
</evidence>
<dbReference type="GO" id="GO:0032958">
    <property type="term" value="P:inositol phosphate biosynthetic process"/>
    <property type="evidence" value="ECO:0007669"/>
    <property type="project" value="InterPro"/>
</dbReference>
<dbReference type="GO" id="GO:0005634">
    <property type="term" value="C:nucleus"/>
    <property type="evidence" value="ECO:0007669"/>
    <property type="project" value="TreeGrafter"/>
</dbReference>
<evidence type="ECO:0000256" key="4">
    <source>
        <dbReference type="RuleBase" id="RU363090"/>
    </source>
</evidence>
<proteinExistence type="inferred from homology"/>
<dbReference type="Pfam" id="PF03770">
    <property type="entry name" value="IPK"/>
    <property type="match status" value="1"/>
</dbReference>
<protein>
    <recommendedName>
        <fullName evidence="4">Kinase</fullName>
        <ecNumber evidence="4">2.7.-.-</ecNumber>
    </recommendedName>
</protein>
<dbReference type="GO" id="GO:0008440">
    <property type="term" value="F:inositol-1,4,5-trisphosphate 3-kinase activity"/>
    <property type="evidence" value="ECO:0007669"/>
    <property type="project" value="TreeGrafter"/>
</dbReference>
<keyword evidence="2 4" id="KW-0808">Transferase</keyword>
<evidence type="ECO:0000256" key="3">
    <source>
        <dbReference type="ARBA" id="ARBA00022777"/>
    </source>
</evidence>
<dbReference type="SUPFAM" id="SSF56104">
    <property type="entry name" value="SAICAR synthase-like"/>
    <property type="match status" value="1"/>
</dbReference>
<dbReference type="GO" id="GO:0005737">
    <property type="term" value="C:cytoplasm"/>
    <property type="evidence" value="ECO:0007669"/>
    <property type="project" value="TreeGrafter"/>
</dbReference>
<accession>A0A9P7BX36</accession>
<keyword evidence="3 4" id="KW-0418">Kinase</keyword>
<dbReference type="EC" id="2.7.-.-" evidence="4"/>
<dbReference type="Gene3D" id="3.30.470.160">
    <property type="entry name" value="Inositol polyphosphate kinase"/>
    <property type="match status" value="1"/>
</dbReference>
<evidence type="ECO:0000256" key="2">
    <source>
        <dbReference type="ARBA" id="ARBA00022679"/>
    </source>
</evidence>
<dbReference type="EMBL" id="JAANQT010000128">
    <property type="protein sequence ID" value="KAG1314249.1"/>
    <property type="molecule type" value="Genomic_DNA"/>
</dbReference>
<comment type="similarity">
    <text evidence="1 4">Belongs to the inositol phosphokinase (IPK) family.</text>
</comment>
<dbReference type="Proteomes" id="UP000716291">
    <property type="component" value="Unassembled WGS sequence"/>
</dbReference>
<name>A0A9P7BX36_RHIOR</name>